<feature type="domain" description="PAC" evidence="1">
    <location>
        <begin position="219"/>
        <end position="271"/>
    </location>
</feature>
<dbReference type="PANTHER" id="PTHR44757">
    <property type="entry name" value="DIGUANYLATE CYCLASE DGCP"/>
    <property type="match status" value="1"/>
</dbReference>
<dbReference type="CDD" id="cd01948">
    <property type="entry name" value="EAL"/>
    <property type="match status" value="1"/>
</dbReference>
<reference evidence="4 5" key="1">
    <citation type="journal article" date="2019" name="Int. J. Syst. Evol. Microbiol.">
        <title>The Global Catalogue of Microorganisms (GCM) 10K type strain sequencing project: providing services to taxonomists for standard genome sequencing and annotation.</title>
        <authorList>
            <consortium name="The Broad Institute Genomics Platform"/>
            <consortium name="The Broad Institute Genome Sequencing Center for Infectious Disease"/>
            <person name="Wu L."/>
            <person name="Ma J."/>
        </authorList>
    </citation>
    <scope>NUCLEOTIDE SEQUENCE [LARGE SCALE GENOMIC DNA]</scope>
    <source>
        <strain evidence="4 5">JCM 9383</strain>
    </source>
</reference>
<dbReference type="NCBIfam" id="TIGR00254">
    <property type="entry name" value="GGDEF"/>
    <property type="match status" value="1"/>
</dbReference>
<dbReference type="PROSITE" id="PS50883">
    <property type="entry name" value="EAL"/>
    <property type="match status" value="1"/>
</dbReference>
<dbReference type="InterPro" id="IPR035965">
    <property type="entry name" value="PAS-like_dom_sf"/>
</dbReference>
<dbReference type="InterPro" id="IPR001633">
    <property type="entry name" value="EAL_dom"/>
</dbReference>
<dbReference type="SUPFAM" id="SSF55073">
    <property type="entry name" value="Nucleotide cyclase"/>
    <property type="match status" value="1"/>
</dbReference>
<accession>A0ABN3VG95</accession>
<dbReference type="InterPro" id="IPR043128">
    <property type="entry name" value="Rev_trsase/Diguanyl_cyclase"/>
</dbReference>
<dbReference type="RefSeq" id="WP_344682135.1">
    <property type="nucleotide sequence ID" value="NZ_BAAAUX010000016.1"/>
</dbReference>
<dbReference type="SMART" id="SM00091">
    <property type="entry name" value="PAS"/>
    <property type="match status" value="1"/>
</dbReference>
<dbReference type="Gene3D" id="3.30.450.20">
    <property type="entry name" value="PAS domain"/>
    <property type="match status" value="1"/>
</dbReference>
<protein>
    <submittedName>
        <fullName evidence="4">Cyclic Di-GMP phosphodiesterase RmdA</fullName>
    </submittedName>
</protein>
<evidence type="ECO:0000313" key="4">
    <source>
        <dbReference type="EMBL" id="GAA2802182.1"/>
    </source>
</evidence>
<dbReference type="Pfam" id="PF08448">
    <property type="entry name" value="PAS_4"/>
    <property type="match status" value="1"/>
</dbReference>
<dbReference type="Proteomes" id="UP001500979">
    <property type="component" value="Unassembled WGS sequence"/>
</dbReference>
<dbReference type="SUPFAM" id="SSF55785">
    <property type="entry name" value="PYP-like sensor domain (PAS domain)"/>
    <property type="match status" value="1"/>
</dbReference>
<dbReference type="InterPro" id="IPR013656">
    <property type="entry name" value="PAS_4"/>
</dbReference>
<feature type="domain" description="EAL" evidence="2">
    <location>
        <begin position="445"/>
        <end position="700"/>
    </location>
</feature>
<dbReference type="PROSITE" id="PS50113">
    <property type="entry name" value="PAC"/>
    <property type="match status" value="1"/>
</dbReference>
<dbReference type="SMART" id="SM00052">
    <property type="entry name" value="EAL"/>
    <property type="match status" value="1"/>
</dbReference>
<dbReference type="InterPro" id="IPR035919">
    <property type="entry name" value="EAL_sf"/>
</dbReference>
<dbReference type="SMART" id="SM00267">
    <property type="entry name" value="GGDEF"/>
    <property type="match status" value="1"/>
</dbReference>
<dbReference type="InterPro" id="IPR001610">
    <property type="entry name" value="PAC"/>
</dbReference>
<dbReference type="Pfam" id="PF00563">
    <property type="entry name" value="EAL"/>
    <property type="match status" value="1"/>
</dbReference>
<dbReference type="EMBL" id="BAAAUX010000016">
    <property type="protein sequence ID" value="GAA2802182.1"/>
    <property type="molecule type" value="Genomic_DNA"/>
</dbReference>
<dbReference type="Gene3D" id="3.20.20.450">
    <property type="entry name" value="EAL domain"/>
    <property type="match status" value="1"/>
</dbReference>
<name>A0ABN3VG95_9PSEU</name>
<dbReference type="InterPro" id="IPR000160">
    <property type="entry name" value="GGDEF_dom"/>
</dbReference>
<dbReference type="Gene3D" id="3.30.70.270">
    <property type="match status" value="1"/>
</dbReference>
<evidence type="ECO:0000313" key="5">
    <source>
        <dbReference type="Proteomes" id="UP001500979"/>
    </source>
</evidence>
<dbReference type="InterPro" id="IPR029787">
    <property type="entry name" value="Nucleotide_cyclase"/>
</dbReference>
<organism evidence="4 5">
    <name type="scientific">Saccharopolyspora taberi</name>
    <dbReference type="NCBI Taxonomy" id="60895"/>
    <lineage>
        <taxon>Bacteria</taxon>
        <taxon>Bacillati</taxon>
        <taxon>Actinomycetota</taxon>
        <taxon>Actinomycetes</taxon>
        <taxon>Pseudonocardiales</taxon>
        <taxon>Pseudonocardiaceae</taxon>
        <taxon>Saccharopolyspora</taxon>
    </lineage>
</organism>
<dbReference type="InterPro" id="IPR052155">
    <property type="entry name" value="Biofilm_reg_signaling"/>
</dbReference>
<dbReference type="CDD" id="cd01949">
    <property type="entry name" value="GGDEF"/>
    <property type="match status" value="1"/>
</dbReference>
<dbReference type="NCBIfam" id="TIGR00229">
    <property type="entry name" value="sensory_box"/>
    <property type="match status" value="1"/>
</dbReference>
<evidence type="ECO:0000259" key="3">
    <source>
        <dbReference type="PROSITE" id="PS50887"/>
    </source>
</evidence>
<dbReference type="PROSITE" id="PS50887">
    <property type="entry name" value="GGDEF"/>
    <property type="match status" value="1"/>
</dbReference>
<dbReference type="CDD" id="cd00130">
    <property type="entry name" value="PAS"/>
    <property type="match status" value="1"/>
</dbReference>
<dbReference type="SMART" id="SM00086">
    <property type="entry name" value="PAC"/>
    <property type="match status" value="1"/>
</dbReference>
<dbReference type="SUPFAM" id="SSF141868">
    <property type="entry name" value="EAL domain-like"/>
    <property type="match status" value="1"/>
</dbReference>
<evidence type="ECO:0000259" key="2">
    <source>
        <dbReference type="PROSITE" id="PS50883"/>
    </source>
</evidence>
<comment type="caution">
    <text evidence="4">The sequence shown here is derived from an EMBL/GenBank/DDBJ whole genome shotgun (WGS) entry which is preliminary data.</text>
</comment>
<feature type="domain" description="GGDEF" evidence="3">
    <location>
        <begin position="302"/>
        <end position="436"/>
    </location>
</feature>
<keyword evidence="5" id="KW-1185">Reference proteome</keyword>
<dbReference type="InterPro" id="IPR000014">
    <property type="entry name" value="PAS"/>
</dbReference>
<proteinExistence type="predicted"/>
<evidence type="ECO:0000259" key="1">
    <source>
        <dbReference type="PROSITE" id="PS50113"/>
    </source>
</evidence>
<dbReference type="PANTHER" id="PTHR44757:SF2">
    <property type="entry name" value="BIOFILM ARCHITECTURE MAINTENANCE PROTEIN MBAA"/>
    <property type="match status" value="1"/>
</dbReference>
<dbReference type="InterPro" id="IPR000700">
    <property type="entry name" value="PAS-assoc_C"/>
</dbReference>
<dbReference type="Pfam" id="PF00990">
    <property type="entry name" value="GGDEF"/>
    <property type="match status" value="1"/>
</dbReference>
<gene>
    <name evidence="4" type="primary">rmdA_1</name>
    <name evidence="4" type="ORF">GCM10010470_41530</name>
</gene>
<sequence>MDRTPVSGPDRVELARRWTQEIINTSYVPFARQEVQGFLAVHVDELLAAMTAADEPGPPATGVGSGLVEVHFTHTDALARTLRLLAAELPRLLPGAAPARIAAVLGALAAGFAGKLRCRTLEQQEVIKQAVLRARDAAEEALRASEARSRAVFVSSALGIAIATLDGTIEEVNPSMERIFRCTGRRLVGDSMFDLADQDWIDDLRAADGDLVVGRSERFQRDLRFSGPDGAHIWTRLSASLVRDAHGEPDYQVLLYEDITERHMLQEQFRRQATHDPLTGLANRILLKTTMDAALEPTHPGRRVGLCYFDLDGFKAVNDSLGHPAGDDLLRAVAQRMQALTTGESMLTARMGGDEFVVLTADSQGTARQLELVERILAEITRPVRIGGHELTASASVGVVECEVATTSPDELLRDADITLYRAKADGRAQWMLFDPHRNADARRRFRLSAAMPAALEQNDMFVEYEPVVWLETGALVAADAQLRWDHPELGELGEEHFIELAEETGMITRLGSWLLERVCEQALVWARRFGRSAPIARVNLSARHFRDPELVGDLQRILRETGLPPGRLALGMPESALFDASGDPLDVLDIIAEMGVRPTLFDFGRDLALIPRLRPLPLTAVQIRGDYLDSFTEPAGPDPLDEHLVSSLAESARLLRVPVVAHGVRTDEQAKRLRQLGVRAVQGPYTGGRASAGEIEVML</sequence>